<name>A0AC61PJP0_9FIRM</name>
<sequence>MFLPRVKVELINPEDNIRFIRNYLGKEKKDNTTRPFYEKTLALYPELRDIDRAVDEAEREEMIRRAVTKRLEENREEIRKRMDYFSERFDTFMDGFIEASCRLFNYEWKPDQPVITCYTGYLPFYPRSAAEKVFFVSYQDEERVFSGAVHEINHMIFFDKWNEMHGGNVTEPAWPDPLWYLEEIIVDPTLNEKSVRKHTLYENRAYPQFYEPGETGESMMDRILKLFRSRKSMEDFLEEAYAAICKEIKG</sequence>
<proteinExistence type="predicted"/>
<gene>
    <name evidence="1" type="ORF">SAMN06297397_1035</name>
</gene>
<organism evidence="1 2">
    <name type="scientific">Aristaeella lactis</name>
    <dbReference type="NCBI Taxonomy" id="3046383"/>
    <lineage>
        <taxon>Bacteria</taxon>
        <taxon>Bacillati</taxon>
        <taxon>Bacillota</taxon>
        <taxon>Clostridia</taxon>
        <taxon>Eubacteriales</taxon>
        <taxon>Aristaeellaceae</taxon>
        <taxon>Aristaeella</taxon>
    </lineage>
</organism>
<comment type="caution">
    <text evidence="1">The sequence shown here is derived from an EMBL/GenBank/DDBJ whole genome shotgun (WGS) entry which is preliminary data.</text>
</comment>
<evidence type="ECO:0000313" key="1">
    <source>
        <dbReference type="EMBL" id="SMC49062.1"/>
    </source>
</evidence>
<reference evidence="1" key="1">
    <citation type="submission" date="2017-04" db="EMBL/GenBank/DDBJ databases">
        <authorList>
            <person name="Varghese N."/>
            <person name="Submissions S."/>
        </authorList>
    </citation>
    <scope>NUCLEOTIDE SEQUENCE</scope>
    <source>
        <strain evidence="1">WTE2008</strain>
    </source>
</reference>
<evidence type="ECO:0000313" key="2">
    <source>
        <dbReference type="Proteomes" id="UP000192328"/>
    </source>
</evidence>
<dbReference type="Proteomes" id="UP000192328">
    <property type="component" value="Unassembled WGS sequence"/>
</dbReference>
<dbReference type="EMBL" id="FWXZ01000002">
    <property type="protein sequence ID" value="SMC49062.1"/>
    <property type="molecule type" value="Genomic_DNA"/>
</dbReference>
<accession>A0AC61PJP0</accession>
<keyword evidence="2" id="KW-1185">Reference proteome</keyword>
<protein>
    <submittedName>
        <fullName evidence="1">Uncharacterized protein</fullName>
    </submittedName>
</protein>